<evidence type="ECO:0000256" key="9">
    <source>
        <dbReference type="HAMAP-Rule" id="MF_00275"/>
    </source>
</evidence>
<dbReference type="GO" id="GO:0008556">
    <property type="term" value="F:P-type potassium transmembrane transporter activity"/>
    <property type="evidence" value="ECO:0007669"/>
    <property type="project" value="InterPro"/>
</dbReference>
<dbReference type="OrthoDB" id="9763796at2"/>
<keyword evidence="8 9" id="KW-0472">Membrane</keyword>
<keyword evidence="5 9" id="KW-0630">Potassium</keyword>
<dbReference type="Proteomes" id="UP000030826">
    <property type="component" value="Unassembled WGS sequence"/>
</dbReference>
<proteinExistence type="inferred from homology"/>
<evidence type="ECO:0000313" key="11">
    <source>
        <dbReference type="Proteomes" id="UP000030826"/>
    </source>
</evidence>
<dbReference type="EMBL" id="JRFJ01000007">
    <property type="protein sequence ID" value="KHJ53219.1"/>
    <property type="molecule type" value="Genomic_DNA"/>
</dbReference>
<protein>
    <recommendedName>
        <fullName evidence="9">Potassium-transporting ATPase potassium-binding subunit</fullName>
    </recommendedName>
    <alternativeName>
        <fullName evidence="9">ATP phosphohydrolase [potassium-transporting] A chain</fullName>
    </alternativeName>
    <alternativeName>
        <fullName evidence="9">Potassium-binding and translocating subunit A</fullName>
    </alternativeName>
    <alternativeName>
        <fullName evidence="9">Potassium-translocating ATPase A chain</fullName>
    </alternativeName>
</protein>
<feature type="transmembrane region" description="Helical" evidence="9">
    <location>
        <begin position="530"/>
        <end position="549"/>
    </location>
</feature>
<feature type="transmembrane region" description="Helical" evidence="9">
    <location>
        <begin position="423"/>
        <end position="447"/>
    </location>
</feature>
<evidence type="ECO:0000313" key="10">
    <source>
        <dbReference type="EMBL" id="KHJ53219.1"/>
    </source>
</evidence>
<feature type="transmembrane region" description="Helical" evidence="9">
    <location>
        <begin position="177"/>
        <end position="196"/>
    </location>
</feature>
<dbReference type="PANTHER" id="PTHR30607">
    <property type="entry name" value="POTASSIUM-TRANSPORTING ATPASE A CHAIN"/>
    <property type="match status" value="1"/>
</dbReference>
<feature type="transmembrane region" description="Helical" evidence="9">
    <location>
        <begin position="6"/>
        <end position="28"/>
    </location>
</feature>
<feature type="transmembrane region" description="Helical" evidence="9">
    <location>
        <begin position="286"/>
        <end position="305"/>
    </location>
</feature>
<evidence type="ECO:0000256" key="2">
    <source>
        <dbReference type="ARBA" id="ARBA00022475"/>
    </source>
</evidence>
<feature type="transmembrane region" description="Helical" evidence="9">
    <location>
        <begin position="254"/>
        <end position="274"/>
    </location>
</feature>
<dbReference type="GO" id="GO:0030955">
    <property type="term" value="F:potassium ion binding"/>
    <property type="evidence" value="ECO:0007669"/>
    <property type="project" value="UniProtKB-UniRule"/>
</dbReference>
<keyword evidence="6 9" id="KW-1133">Transmembrane helix</keyword>
<evidence type="ECO:0000256" key="7">
    <source>
        <dbReference type="ARBA" id="ARBA00023065"/>
    </source>
</evidence>
<evidence type="ECO:0000256" key="1">
    <source>
        <dbReference type="ARBA" id="ARBA00022448"/>
    </source>
</evidence>
<keyword evidence="4 9" id="KW-0812">Transmembrane</keyword>
<feature type="transmembrane region" description="Helical" evidence="9">
    <location>
        <begin position="359"/>
        <end position="377"/>
    </location>
</feature>
<dbReference type="Pfam" id="PF03814">
    <property type="entry name" value="KdpA"/>
    <property type="match status" value="1"/>
</dbReference>
<dbReference type="AlphaFoldDB" id="A0A0B1PYP8"/>
<comment type="subunit">
    <text evidence="9">The system is composed of three essential subunits: KdpA, KdpB and KdpC.</text>
</comment>
<comment type="function">
    <text evidence="9">Part of the high-affinity ATP-driven potassium transport (or Kdp) system, which catalyzes the hydrolysis of ATP coupled with the electrogenic transport of potassium into the cytoplasm. This subunit binds the extracellular potassium ions and delivers the ions to the membrane domain of KdpB through an intramembrane tunnel.</text>
</comment>
<gene>
    <name evidence="9" type="primary">kdpA</name>
    <name evidence="10" type="ORF">LA66_19620</name>
</gene>
<evidence type="ECO:0000256" key="3">
    <source>
        <dbReference type="ARBA" id="ARBA00022538"/>
    </source>
</evidence>
<comment type="subcellular location">
    <subcellularLocation>
        <location evidence="9">Cell membrane</location>
        <topology evidence="9">Multi-pass membrane protein</topology>
    </subcellularLocation>
</comment>
<dbReference type="STRING" id="370622.LA66_19620"/>
<evidence type="ECO:0000256" key="5">
    <source>
        <dbReference type="ARBA" id="ARBA00022958"/>
    </source>
</evidence>
<keyword evidence="1 9" id="KW-0813">Transport</keyword>
<sequence length="569" mass="58952">MTLVGWAQIIAILVLCVISALFLGRFMARVFAGERTLLSPIIAPLERMIYRLAGIDPNREQSWLAFALSMIAFNLVGFIALYALLRLQSALPFNPSGFPGLDADLAFNTSVSFVTNTNWQSYSGEATMSDLSQMAGLTVQNFLSAATGIALALAVVRGFARGSVSTVGNFQVDVVRAVLYVLLPLAIMTASVQIYLGTPQTLAGSVSATTLEGGTQVIARGPVASQLAIKQLGTNGGGFFNANAAHPFENPSPLTNVLTIWQMLVVSLGLVFAFGRMIDDKRQARVLVCVMGFLLFAGVGIAYWAESAGTPMLAAAGLDPAGGNMEGKEVRFGIAASALFAAVTTGLSDGAVNAMHDSFTPIGGMVPMALIMLGEILPGGVGSGLYGILVMAIIAVFVAGLMVGRTPEYLGKKIDAGDMKLAVLAIIVLPATMLGFAALAAVTPAALATLNNGGPHGLSEIYYAYASAAGNNGSAFAGLGADNPWWNTTLALSMLLGRFAYVVPVIALAGRLAAKPKLAPSPGTFPTHGILFAGLLAGVILILGGLQFFPALALGPIAEQVQMTVGKTF</sequence>
<dbReference type="PIRSF" id="PIRSF001294">
    <property type="entry name" value="K_ATPaseA"/>
    <property type="match status" value="1"/>
</dbReference>
<reference evidence="10 11" key="1">
    <citation type="submission" date="2014-09" db="EMBL/GenBank/DDBJ databases">
        <title>Isolation and characterization of Aurantimonas altamirensis ON-56566 from clinical sample following a dog bite.</title>
        <authorList>
            <person name="Eshaghi A."/>
            <person name="Li A."/>
            <person name="Shahinas D."/>
            <person name="Bahn P."/>
            <person name="Kus J.V."/>
            <person name="Patel S.N."/>
        </authorList>
    </citation>
    <scope>NUCLEOTIDE SEQUENCE [LARGE SCALE GENOMIC DNA]</scope>
    <source>
        <strain evidence="10 11">ON-56566</strain>
    </source>
</reference>
<keyword evidence="2 9" id="KW-1003">Cell membrane</keyword>
<feature type="transmembrane region" description="Helical" evidence="9">
    <location>
        <begin position="137"/>
        <end position="156"/>
    </location>
</feature>
<keyword evidence="7 9" id="KW-0406">Ion transport</keyword>
<evidence type="ECO:0000256" key="4">
    <source>
        <dbReference type="ARBA" id="ARBA00022692"/>
    </source>
</evidence>
<feature type="transmembrane region" description="Helical" evidence="9">
    <location>
        <begin position="383"/>
        <end position="403"/>
    </location>
</feature>
<feature type="transmembrane region" description="Helical" evidence="9">
    <location>
        <begin position="330"/>
        <end position="347"/>
    </location>
</feature>
<feature type="transmembrane region" description="Helical" evidence="9">
    <location>
        <begin position="63"/>
        <end position="85"/>
    </location>
</feature>
<dbReference type="InterPro" id="IPR004623">
    <property type="entry name" value="KdpA"/>
</dbReference>
<accession>A0A0B1PYP8</accession>
<evidence type="ECO:0000256" key="8">
    <source>
        <dbReference type="ARBA" id="ARBA00023136"/>
    </source>
</evidence>
<keyword evidence="3 9" id="KW-0633">Potassium transport</keyword>
<organism evidence="10 11">
    <name type="scientific">Aureimonas altamirensis</name>
    <dbReference type="NCBI Taxonomy" id="370622"/>
    <lineage>
        <taxon>Bacteria</taxon>
        <taxon>Pseudomonadati</taxon>
        <taxon>Pseudomonadota</taxon>
        <taxon>Alphaproteobacteria</taxon>
        <taxon>Hyphomicrobiales</taxon>
        <taxon>Aurantimonadaceae</taxon>
        <taxon>Aureimonas</taxon>
    </lineage>
</organism>
<comment type="caution">
    <text evidence="10">The sequence shown here is derived from an EMBL/GenBank/DDBJ whole genome shotgun (WGS) entry which is preliminary data.</text>
</comment>
<dbReference type="NCBIfam" id="TIGR00680">
    <property type="entry name" value="kdpA"/>
    <property type="match status" value="1"/>
</dbReference>
<dbReference type="RefSeq" id="WP_039195849.1">
    <property type="nucleotide sequence ID" value="NZ_JRFJ01000007.1"/>
</dbReference>
<evidence type="ECO:0000256" key="6">
    <source>
        <dbReference type="ARBA" id="ARBA00022989"/>
    </source>
</evidence>
<name>A0A0B1PYP8_9HYPH</name>
<dbReference type="GO" id="GO:0005886">
    <property type="term" value="C:plasma membrane"/>
    <property type="evidence" value="ECO:0007669"/>
    <property type="project" value="UniProtKB-SubCell"/>
</dbReference>
<comment type="similarity">
    <text evidence="9">Belongs to the KdpA family.</text>
</comment>
<feature type="transmembrane region" description="Helical" evidence="9">
    <location>
        <begin position="490"/>
        <end position="509"/>
    </location>
</feature>
<dbReference type="PANTHER" id="PTHR30607:SF2">
    <property type="entry name" value="POTASSIUM-TRANSPORTING ATPASE POTASSIUM-BINDING SUBUNIT"/>
    <property type="match status" value="1"/>
</dbReference>
<dbReference type="HAMAP" id="MF_00275">
    <property type="entry name" value="KdpA"/>
    <property type="match status" value="1"/>
</dbReference>